<dbReference type="GO" id="GO:0070006">
    <property type="term" value="F:metalloaminopeptidase activity"/>
    <property type="evidence" value="ECO:0007669"/>
    <property type="project" value="InterPro"/>
</dbReference>
<comment type="caution">
    <text evidence="8">The sequence shown here is derived from an EMBL/GenBank/DDBJ whole genome shotgun (WGS) entry which is preliminary data.</text>
</comment>
<dbReference type="CDD" id="cd01085">
    <property type="entry name" value="APP"/>
    <property type="match status" value="1"/>
</dbReference>
<organism evidence="8 9">
    <name type="scientific">Brucella endophytica</name>
    <dbReference type="NCBI Taxonomy" id="1963359"/>
    <lineage>
        <taxon>Bacteria</taxon>
        <taxon>Pseudomonadati</taxon>
        <taxon>Pseudomonadota</taxon>
        <taxon>Alphaproteobacteria</taxon>
        <taxon>Hyphomicrobiales</taxon>
        <taxon>Brucellaceae</taxon>
        <taxon>Brucella/Ochrobactrum group</taxon>
        <taxon>Brucella</taxon>
    </lineage>
</organism>
<dbReference type="InterPro" id="IPR029149">
    <property type="entry name" value="Creatin/AminoP/Spt16_N"/>
</dbReference>
<keyword evidence="8" id="KW-0031">Aminopeptidase</keyword>
<dbReference type="PANTHER" id="PTHR43763">
    <property type="entry name" value="XAA-PRO AMINOPEPTIDASE 1"/>
    <property type="match status" value="1"/>
</dbReference>
<proteinExistence type="inferred from homology"/>
<name>A0A916WHZ0_9HYPH</name>
<dbReference type="EMBL" id="BMHH01000012">
    <property type="protein sequence ID" value="GGA99562.1"/>
    <property type="molecule type" value="Genomic_DNA"/>
</dbReference>
<accession>A0A916WHZ0</accession>
<keyword evidence="4" id="KW-0464">Manganese</keyword>
<dbReference type="Gene3D" id="3.90.230.10">
    <property type="entry name" value="Creatinase/methionine aminopeptidase superfamily"/>
    <property type="match status" value="1"/>
</dbReference>
<dbReference type="Pfam" id="PF16188">
    <property type="entry name" value="Peptidase_M24_C"/>
    <property type="match status" value="1"/>
</dbReference>
<dbReference type="Pfam" id="PF00557">
    <property type="entry name" value="Peptidase_M24"/>
    <property type="match status" value="1"/>
</dbReference>
<dbReference type="GO" id="GO:0046872">
    <property type="term" value="F:metal ion binding"/>
    <property type="evidence" value="ECO:0007669"/>
    <property type="project" value="UniProtKB-KW"/>
</dbReference>
<reference evidence="8" key="2">
    <citation type="submission" date="2020-09" db="EMBL/GenBank/DDBJ databases">
        <authorList>
            <person name="Sun Q."/>
            <person name="Zhou Y."/>
        </authorList>
    </citation>
    <scope>NUCLEOTIDE SEQUENCE</scope>
    <source>
        <strain evidence="8">CGMCC 1.15082</strain>
    </source>
</reference>
<keyword evidence="3" id="KW-0378">Hydrolase</keyword>
<gene>
    <name evidence="8" type="ORF">GCM10011491_29780</name>
</gene>
<protein>
    <submittedName>
        <fullName evidence="8">Xaa-Pro aminopeptidase</fullName>
    </submittedName>
</protein>
<dbReference type="InterPro" id="IPR036005">
    <property type="entry name" value="Creatinase/aminopeptidase-like"/>
</dbReference>
<feature type="domain" description="Peptidase M24" evidence="5">
    <location>
        <begin position="309"/>
        <end position="525"/>
    </location>
</feature>
<dbReference type="GO" id="GO:0005737">
    <property type="term" value="C:cytoplasm"/>
    <property type="evidence" value="ECO:0007669"/>
    <property type="project" value="UniProtKB-ARBA"/>
</dbReference>
<keyword evidence="8" id="KW-0645">Protease</keyword>
<dbReference type="InterPro" id="IPR000994">
    <property type="entry name" value="Pept_M24"/>
</dbReference>
<evidence type="ECO:0000256" key="3">
    <source>
        <dbReference type="ARBA" id="ARBA00022801"/>
    </source>
</evidence>
<evidence type="ECO:0000256" key="2">
    <source>
        <dbReference type="ARBA" id="ARBA00022723"/>
    </source>
</evidence>
<dbReference type="Gene3D" id="3.40.350.10">
    <property type="entry name" value="Creatinase/prolidase N-terminal domain"/>
    <property type="match status" value="2"/>
</dbReference>
<dbReference type="AlphaFoldDB" id="A0A916WHZ0"/>
<evidence type="ECO:0000313" key="8">
    <source>
        <dbReference type="EMBL" id="GGA99562.1"/>
    </source>
</evidence>
<dbReference type="Pfam" id="PF01321">
    <property type="entry name" value="Creatinase_N"/>
    <property type="match status" value="1"/>
</dbReference>
<evidence type="ECO:0000259" key="5">
    <source>
        <dbReference type="Pfam" id="PF00557"/>
    </source>
</evidence>
<dbReference type="InterPro" id="IPR032416">
    <property type="entry name" value="Peptidase_M24_C"/>
</dbReference>
<dbReference type="FunFam" id="3.90.230.10:FF:000007">
    <property type="entry name" value="Xaa-Pro aminopeptidase P"/>
    <property type="match status" value="1"/>
</dbReference>
<evidence type="ECO:0000256" key="4">
    <source>
        <dbReference type="ARBA" id="ARBA00023211"/>
    </source>
</evidence>
<dbReference type="SUPFAM" id="SSF53092">
    <property type="entry name" value="Creatinase/prolidase N-terminal domain"/>
    <property type="match status" value="1"/>
</dbReference>
<keyword evidence="2" id="KW-0479">Metal-binding</keyword>
<dbReference type="Pfam" id="PF16189">
    <property type="entry name" value="Creatinase_N_2"/>
    <property type="match status" value="1"/>
</dbReference>
<dbReference type="PANTHER" id="PTHR43763:SF6">
    <property type="entry name" value="XAA-PRO AMINOPEPTIDASE 1"/>
    <property type="match status" value="1"/>
</dbReference>
<keyword evidence="9" id="KW-1185">Reference proteome</keyword>
<dbReference type="RefSeq" id="WP_188824981.1">
    <property type="nucleotide sequence ID" value="NZ_BMHH01000012.1"/>
</dbReference>
<evidence type="ECO:0000256" key="1">
    <source>
        <dbReference type="ARBA" id="ARBA00008766"/>
    </source>
</evidence>
<dbReference type="InterPro" id="IPR050422">
    <property type="entry name" value="X-Pro_aminopeptidase_P"/>
</dbReference>
<evidence type="ECO:0000313" key="9">
    <source>
        <dbReference type="Proteomes" id="UP000646478"/>
    </source>
</evidence>
<dbReference type="InterPro" id="IPR033740">
    <property type="entry name" value="Pept_M24B"/>
</dbReference>
<evidence type="ECO:0000259" key="7">
    <source>
        <dbReference type="Pfam" id="PF16188"/>
    </source>
</evidence>
<dbReference type="Proteomes" id="UP000646478">
    <property type="component" value="Unassembled WGS sequence"/>
</dbReference>
<reference evidence="8" key="1">
    <citation type="journal article" date="2014" name="Int. J. Syst. Evol. Microbiol.">
        <title>Complete genome sequence of Corynebacterium casei LMG S-19264T (=DSM 44701T), isolated from a smear-ripened cheese.</title>
        <authorList>
            <consortium name="US DOE Joint Genome Institute (JGI-PGF)"/>
            <person name="Walter F."/>
            <person name="Albersmeier A."/>
            <person name="Kalinowski J."/>
            <person name="Ruckert C."/>
        </authorList>
    </citation>
    <scope>NUCLEOTIDE SEQUENCE</scope>
    <source>
        <strain evidence="8">CGMCC 1.15082</strain>
    </source>
</reference>
<evidence type="ECO:0000259" key="6">
    <source>
        <dbReference type="Pfam" id="PF01321"/>
    </source>
</evidence>
<feature type="domain" description="Creatinase N-terminal" evidence="6">
    <location>
        <begin position="6"/>
        <end position="128"/>
    </location>
</feature>
<sequence>MDIPARLAGFREYMSANGLDGFVVPRADVHQSEVAAPRDDCLAYITGFTGSAGLALILRDKALIFVDGRYDIQVRREVDEMLFDIRHLHNAPIDRWMRENAKPGMRIGFDPTLVNGELHDRMAMAMASAGGSLVASADPFDAIWPDRPAAPLGVIRAVPVAVAGENSLDKRKRAGRAIAEAGSVALAETLPDNIAWLLNVRGSDVPMNPVPHSFLLIEADGRTEWYVDKRKLGNDLSGFELEGVRLGTPDEFLPRVTELARKGKVMIDQQFAPVSVRLAVEAGGGAVLVRSNPLTLLKAKKNDTELAGYRRCHIEDGAALTDFMAWVFREGRLREGSDRPLTELEAEAKLLEFRSTRKGFLEDSFRSISASGINAALCHYSAAPATNAPIDSSLPYLIDSGGQYVDGTTDVTRTLFLGPAEPEIRRAYTAVLKGFLSLISAQMPAGTQGHQLDAFARRPLWDLGLDYDHGTGHGVGHNMLVHEHPHRFSKLANPYGLEPGNIMTIEPGYYEVGRYGLRIENQVEVVAAAAQGFCRFKSLTLAPIDLSAVNLAGLTQNEIAFLDAYHAHVREALEPLVLDETRPFLVEQTRPIAGRS</sequence>
<dbReference type="InterPro" id="IPR000587">
    <property type="entry name" value="Creatinase_N"/>
</dbReference>
<dbReference type="SUPFAM" id="SSF55920">
    <property type="entry name" value="Creatinase/aminopeptidase"/>
    <property type="match status" value="1"/>
</dbReference>
<feature type="domain" description="Peptidase M24 C-terminal" evidence="7">
    <location>
        <begin position="532"/>
        <end position="592"/>
    </location>
</feature>
<comment type="similarity">
    <text evidence="1">Belongs to the peptidase M24B family.</text>
</comment>